<evidence type="ECO:0000313" key="3">
    <source>
        <dbReference type="Proteomes" id="UP001236652"/>
    </source>
</evidence>
<keyword evidence="1" id="KW-0472">Membrane</keyword>
<keyword evidence="1" id="KW-0812">Transmembrane</keyword>
<organism evidence="2 3">
    <name type="scientific">Pontibacillus chungwhensis</name>
    <dbReference type="NCBI Taxonomy" id="265426"/>
    <lineage>
        <taxon>Bacteria</taxon>
        <taxon>Bacillati</taxon>
        <taxon>Bacillota</taxon>
        <taxon>Bacilli</taxon>
        <taxon>Bacillales</taxon>
        <taxon>Bacillaceae</taxon>
        <taxon>Pontibacillus</taxon>
    </lineage>
</organism>
<name>A0ABY8V1N6_9BACI</name>
<protein>
    <recommendedName>
        <fullName evidence="4">LemA family protein</fullName>
    </recommendedName>
</protein>
<dbReference type="Proteomes" id="UP001236652">
    <property type="component" value="Chromosome"/>
</dbReference>
<accession>A0ABY8V1N6</accession>
<keyword evidence="3" id="KW-1185">Reference proteome</keyword>
<feature type="transmembrane region" description="Helical" evidence="1">
    <location>
        <begin position="28"/>
        <end position="46"/>
    </location>
</feature>
<gene>
    <name evidence="2" type="ORF">QNI29_18965</name>
</gene>
<dbReference type="EMBL" id="CP126446">
    <property type="protein sequence ID" value="WIF97781.1"/>
    <property type="molecule type" value="Genomic_DNA"/>
</dbReference>
<sequence length="204" mass="23254">MDTERNNTQLDKEAGGEKKSNFFKTKSGTITIITTVIILIIAAFMYNNYRVAKEEEEEFNTYKEDFTVALSLLENEASKNLDVVSGTEQTWRDAIFSDEDIDFNTALILHLADLEENGTLKDLKSGRDKLDSKIQELQDVHPQFENVYDDFLDLYATYTQINDLAIEPTGSLQSYGDNYERLNGDFNQSYSTIKVRVPTELKGS</sequence>
<keyword evidence="1" id="KW-1133">Transmembrane helix</keyword>
<reference evidence="2 3" key="1">
    <citation type="submission" date="2023-05" db="EMBL/GenBank/DDBJ databases">
        <title>Comparative genomics reveals the evidence of polycyclic aromatic hydrocarbons degradation in moderately halophilic genus Pontibacillus.</title>
        <authorList>
            <person name="Yang H."/>
            <person name="Qian Z."/>
        </authorList>
    </citation>
    <scope>NUCLEOTIDE SEQUENCE [LARGE SCALE GENOMIC DNA]</scope>
    <source>
        <strain evidence="3">HN14</strain>
    </source>
</reference>
<evidence type="ECO:0000256" key="1">
    <source>
        <dbReference type="SAM" id="Phobius"/>
    </source>
</evidence>
<proteinExistence type="predicted"/>
<evidence type="ECO:0000313" key="2">
    <source>
        <dbReference type="EMBL" id="WIF97781.1"/>
    </source>
</evidence>
<dbReference type="RefSeq" id="WP_231417834.1">
    <property type="nucleotide sequence ID" value="NZ_CP126446.1"/>
</dbReference>
<evidence type="ECO:0008006" key="4">
    <source>
        <dbReference type="Google" id="ProtNLM"/>
    </source>
</evidence>